<feature type="non-terminal residue" evidence="1">
    <location>
        <position position="96"/>
    </location>
</feature>
<protein>
    <submittedName>
        <fullName evidence="1">Uncharacterized protein</fullName>
    </submittedName>
</protein>
<comment type="caution">
    <text evidence="1">The sequence shown here is derived from an EMBL/GenBank/DDBJ whole genome shotgun (WGS) entry which is preliminary data.</text>
</comment>
<name>A0AAN5DE12_9BILA</name>
<organism evidence="1 2">
    <name type="scientific">Pristionchus mayeri</name>
    <dbReference type="NCBI Taxonomy" id="1317129"/>
    <lineage>
        <taxon>Eukaryota</taxon>
        <taxon>Metazoa</taxon>
        <taxon>Ecdysozoa</taxon>
        <taxon>Nematoda</taxon>
        <taxon>Chromadorea</taxon>
        <taxon>Rhabditida</taxon>
        <taxon>Rhabditina</taxon>
        <taxon>Diplogasteromorpha</taxon>
        <taxon>Diplogasteroidea</taxon>
        <taxon>Neodiplogasteridae</taxon>
        <taxon>Pristionchus</taxon>
    </lineage>
</organism>
<evidence type="ECO:0000313" key="2">
    <source>
        <dbReference type="Proteomes" id="UP001328107"/>
    </source>
</evidence>
<feature type="non-terminal residue" evidence="1">
    <location>
        <position position="1"/>
    </location>
</feature>
<dbReference type="AlphaFoldDB" id="A0AAN5DE12"/>
<keyword evidence="2" id="KW-1185">Reference proteome</keyword>
<dbReference type="Proteomes" id="UP001328107">
    <property type="component" value="Unassembled WGS sequence"/>
</dbReference>
<gene>
    <name evidence="1" type="ORF">PMAYCL1PPCAC_30580</name>
</gene>
<sequence>RCSASFHTQILDERLCCRASANNNDWLLRSKSSNPIRFGMAIRSEPFLRRGNQEVFSLLTNLEWVESIEGRVVFDISRGDVEAGTMQCATNRSVRI</sequence>
<dbReference type="EMBL" id="BTRK01000006">
    <property type="protein sequence ID" value="GMR60385.1"/>
    <property type="molecule type" value="Genomic_DNA"/>
</dbReference>
<accession>A0AAN5DE12</accession>
<reference evidence="2" key="1">
    <citation type="submission" date="2022-10" db="EMBL/GenBank/DDBJ databases">
        <title>Genome assembly of Pristionchus species.</title>
        <authorList>
            <person name="Yoshida K."/>
            <person name="Sommer R.J."/>
        </authorList>
    </citation>
    <scope>NUCLEOTIDE SEQUENCE [LARGE SCALE GENOMIC DNA]</scope>
    <source>
        <strain evidence="2">RS5460</strain>
    </source>
</reference>
<proteinExistence type="predicted"/>
<evidence type="ECO:0000313" key="1">
    <source>
        <dbReference type="EMBL" id="GMR60385.1"/>
    </source>
</evidence>